<comment type="caution">
    <text evidence="1">The sequence shown here is derived from an EMBL/GenBank/DDBJ whole genome shotgun (WGS) entry which is preliminary data.</text>
</comment>
<name>A0A9X1F1Y5_9SPHN</name>
<dbReference type="EMBL" id="JAGSPC010000001">
    <property type="protein sequence ID" value="MBV7258064.1"/>
    <property type="molecule type" value="Genomic_DNA"/>
</dbReference>
<accession>A0A9X1F1Y5</accession>
<reference evidence="1" key="1">
    <citation type="submission" date="2021-04" db="EMBL/GenBank/DDBJ databases">
        <authorList>
            <person name="Pira H."/>
            <person name="Risdian C."/>
            <person name="Wink J."/>
        </authorList>
    </citation>
    <scope>NUCLEOTIDE SEQUENCE</scope>
    <source>
        <strain evidence="1">WH158</strain>
    </source>
</reference>
<evidence type="ECO:0000313" key="1">
    <source>
        <dbReference type="EMBL" id="MBV7258064.1"/>
    </source>
</evidence>
<proteinExistence type="predicted"/>
<keyword evidence="2" id="KW-1185">Reference proteome</keyword>
<dbReference type="RefSeq" id="WP_218403437.1">
    <property type="nucleotide sequence ID" value="NZ_JAGSPC010000001.1"/>
</dbReference>
<dbReference type="AlphaFoldDB" id="A0A9X1F1Y5"/>
<protein>
    <submittedName>
        <fullName evidence="1">Uncharacterized protein</fullName>
    </submittedName>
</protein>
<evidence type="ECO:0000313" key="2">
    <source>
        <dbReference type="Proteomes" id="UP001138681"/>
    </source>
</evidence>
<dbReference type="Proteomes" id="UP001138681">
    <property type="component" value="Unassembled WGS sequence"/>
</dbReference>
<sequence length="143" mass="15816">MTFTALLMALNVAAADLPRSRLVDEGHVHQWSQIVDEDDTSISLDLAHSGTHLDEGRPYPTVLIRGIQKARLPDFSDYLLAIDCDGSRAASLEGWIVTEGNEGGVREKAPQQRFRSLTGMPAELRDTMFSHICGPTWSYESSK</sequence>
<organism evidence="1 2">
    <name type="scientific">Erythrobacter crassostreae</name>
    <dbReference type="NCBI Taxonomy" id="2828328"/>
    <lineage>
        <taxon>Bacteria</taxon>
        <taxon>Pseudomonadati</taxon>
        <taxon>Pseudomonadota</taxon>
        <taxon>Alphaproteobacteria</taxon>
        <taxon>Sphingomonadales</taxon>
        <taxon>Erythrobacteraceae</taxon>
        <taxon>Erythrobacter/Porphyrobacter group</taxon>
        <taxon>Erythrobacter</taxon>
    </lineage>
</organism>
<gene>
    <name evidence="1" type="ORF">KCG46_00575</name>
</gene>